<protein>
    <submittedName>
        <fullName evidence="2">Aldo/keto reductase</fullName>
    </submittedName>
</protein>
<keyword evidence="3" id="KW-1185">Reference proteome</keyword>
<dbReference type="Proteomes" id="UP001321344">
    <property type="component" value="Unassembled WGS sequence"/>
</dbReference>
<comment type="caution">
    <text evidence="2">The sequence shown here is derived from an EMBL/GenBank/DDBJ whole genome shotgun (WGS) entry which is preliminary data.</text>
</comment>
<gene>
    <name evidence="2" type="ORF">PQG43_08115</name>
</gene>
<dbReference type="PANTHER" id="PTHR43312">
    <property type="entry name" value="D-THREO-ALDOSE 1-DEHYDROGENASE"/>
    <property type="match status" value="1"/>
</dbReference>
<evidence type="ECO:0000313" key="3">
    <source>
        <dbReference type="Proteomes" id="UP001321344"/>
    </source>
</evidence>
<dbReference type="InterPro" id="IPR023210">
    <property type="entry name" value="NADP_OxRdtase_dom"/>
</dbReference>
<dbReference type="CDD" id="cd19097">
    <property type="entry name" value="AKR_unchar"/>
    <property type="match status" value="1"/>
</dbReference>
<dbReference type="InterPro" id="IPR053135">
    <property type="entry name" value="AKR2_Oxidoreductase"/>
</dbReference>
<dbReference type="Gene3D" id="3.20.20.100">
    <property type="entry name" value="NADP-dependent oxidoreductase domain"/>
    <property type="match status" value="1"/>
</dbReference>
<reference evidence="2 3" key="1">
    <citation type="submission" date="2023-03" db="EMBL/GenBank/DDBJ databases">
        <title>Genome sequencing of Aquirufa.</title>
        <authorList>
            <person name="Pitt A."/>
            <person name="Hahn M.W."/>
        </authorList>
    </citation>
    <scope>NUCLEOTIDE SEQUENCE [LARGE SCALE GENOMIC DNA]</scope>
    <source>
        <strain evidence="2 3">WAEICH-18A</strain>
    </source>
</reference>
<dbReference type="SUPFAM" id="SSF51430">
    <property type="entry name" value="NAD(P)-linked oxidoreductase"/>
    <property type="match status" value="1"/>
</dbReference>
<dbReference type="EMBL" id="JARJOW010000005">
    <property type="protein sequence ID" value="MDF5690823.1"/>
    <property type="molecule type" value="Genomic_DNA"/>
</dbReference>
<dbReference type="RefSeq" id="WP_276344329.1">
    <property type="nucleotide sequence ID" value="NZ_JARJOW010000005.1"/>
</dbReference>
<name>A0ABT6BP54_9BACT</name>
<organism evidence="2 3">
    <name type="scientific">Aquirufa aurantiipilula</name>
    <dbReference type="NCBI Taxonomy" id="2696561"/>
    <lineage>
        <taxon>Bacteria</taxon>
        <taxon>Pseudomonadati</taxon>
        <taxon>Bacteroidota</taxon>
        <taxon>Cytophagia</taxon>
        <taxon>Cytophagales</taxon>
        <taxon>Flectobacillaceae</taxon>
        <taxon>Aquirufa</taxon>
    </lineage>
</organism>
<dbReference type="PANTHER" id="PTHR43312:SF1">
    <property type="entry name" value="NADP-DEPENDENT OXIDOREDUCTASE DOMAIN-CONTAINING PROTEIN"/>
    <property type="match status" value="1"/>
</dbReference>
<feature type="domain" description="NADP-dependent oxidoreductase" evidence="1">
    <location>
        <begin position="3"/>
        <end position="270"/>
    </location>
</feature>
<dbReference type="InterPro" id="IPR036812">
    <property type="entry name" value="NAD(P)_OxRdtase_dom_sf"/>
</dbReference>
<dbReference type="Pfam" id="PF00248">
    <property type="entry name" value="Aldo_ket_red"/>
    <property type="match status" value="1"/>
</dbReference>
<evidence type="ECO:0000313" key="2">
    <source>
        <dbReference type="EMBL" id="MDF5690823.1"/>
    </source>
</evidence>
<sequence length="284" mass="32184">MIKLALGTVQFGLPYGINNQFGVPEDGELSNIFSLAKEAGIDVLDSAQGYGNAEERIGKLSKNEFHVITKFKKLESPLPFHLELKESLRKLKSDSVYGYMAHDGDLLIGNPAWWDSLKKAKELGLVKKIGYSLYSVNQLESLLAKQMIPDLIQFPYNVLDRRFESYLSHLASLGVEIHTRSVYLQGLLHMDPNQIPIYVRALHPYLIQVREIVNKYDVSLSQVCLGFCIQNPFINKVVIGVDNVFQLTENIDLCKKESLTEETMNELLSIEVKDKNLLNPANWK</sequence>
<accession>A0ABT6BP54</accession>
<proteinExistence type="predicted"/>
<evidence type="ECO:0000259" key="1">
    <source>
        <dbReference type="Pfam" id="PF00248"/>
    </source>
</evidence>